<dbReference type="SUPFAM" id="SSF55729">
    <property type="entry name" value="Acyl-CoA N-acyltransferases (Nat)"/>
    <property type="match status" value="1"/>
</dbReference>
<feature type="region of interest" description="Disordered" evidence="1">
    <location>
        <begin position="70"/>
        <end position="130"/>
    </location>
</feature>
<dbReference type="InterPro" id="IPR036770">
    <property type="entry name" value="Ankyrin_rpt-contain_sf"/>
</dbReference>
<comment type="caution">
    <text evidence="2">The sequence shown here is derived from an EMBL/GenBank/DDBJ whole genome shotgun (WGS) entry which is preliminary data.</text>
</comment>
<evidence type="ECO:0000313" key="2">
    <source>
        <dbReference type="EMBL" id="KAL1601680.1"/>
    </source>
</evidence>
<feature type="compositionally biased region" description="Acidic residues" evidence="1">
    <location>
        <begin position="112"/>
        <end position="130"/>
    </location>
</feature>
<evidence type="ECO:0000313" key="3">
    <source>
        <dbReference type="Proteomes" id="UP001521785"/>
    </source>
</evidence>
<dbReference type="SUPFAM" id="SSF48403">
    <property type="entry name" value="Ankyrin repeat"/>
    <property type="match status" value="1"/>
</dbReference>
<dbReference type="InterPro" id="IPR016181">
    <property type="entry name" value="Acyl_CoA_acyltransferase"/>
</dbReference>
<name>A0ABR3RB47_9PLEO</name>
<dbReference type="Gene3D" id="3.40.630.30">
    <property type="match status" value="1"/>
</dbReference>
<keyword evidence="3" id="KW-1185">Reference proteome</keyword>
<reference evidence="2 3" key="1">
    <citation type="submission" date="2024-02" db="EMBL/GenBank/DDBJ databases">
        <title>De novo assembly and annotation of 12 fungi associated with fruit tree decline syndrome in Ontario, Canada.</title>
        <authorList>
            <person name="Sulman M."/>
            <person name="Ellouze W."/>
            <person name="Ilyukhin E."/>
        </authorList>
    </citation>
    <scope>NUCLEOTIDE SEQUENCE [LARGE SCALE GENOMIC DNA]</scope>
    <source>
        <strain evidence="2 3">M42-189</strain>
    </source>
</reference>
<evidence type="ECO:0008006" key="4">
    <source>
        <dbReference type="Google" id="ProtNLM"/>
    </source>
</evidence>
<evidence type="ECO:0000256" key="1">
    <source>
        <dbReference type="SAM" id="MobiDB-lite"/>
    </source>
</evidence>
<sequence>MASSKRKRSASDKLGEEHTLRRKAVDGADGTDKFTIQVTLRSKSKAERNDPKPVGYWKSYFEGVAKSLRAETAGDSVQATPLTTRMAEASRSTETRTRSPLISASENATSSQEEDYFSSEDESPSSEDDEFAEFRWLEQMDGTIEAANPENPNKPLRVGYCNAKLIRRRRVQSFYSELEQPSQETSDLAFDLFDRYGRLKKMFKEHIIKKGSGIWGDEFDNGDLLLLEYISIQEPYRRQGLGRRLVTAVLDKTRGKSESFFAVVAPGWLNSVVETEASGKTEEETEEIRIRHKRVAERFCRLLGFRRVGSSAWLALASSSEHPCHDLDADADFELPTSGPRQTSPEISQVYNDCLRSEDDAWRTQLQEKLQGRAHVDPAWHTVDNNGNNFLHCAATTAKPRTVSWLLQMNPDLQDVRNDEGETALDALEMINEERRTKRVHAMMTLSVSDNFTGFSDDTVSCLAMLKGLTAIDRMEKMRLKFGCTCGVCAGGFLSPRMRFTLRNQAEYMHDILDFSINGGMGGGDEFVQEHSGELLFVLPYVRDNLRTNKSMRQGFANLFTHFATLLRTERALPTEAAIHHLVTEANEWPPNCKNYLQRGGTVYAVGSSLFEETMERDEVVGEGDPMMLDDDDVDDTYGLRAELASLPVCRNDREYGFVSAQLGYKMVSQEYYNAD</sequence>
<proteinExistence type="predicted"/>
<accession>A0ABR3RB47</accession>
<feature type="compositionally biased region" description="Basic and acidic residues" evidence="1">
    <location>
        <begin position="9"/>
        <end position="32"/>
    </location>
</feature>
<feature type="compositionally biased region" description="Polar residues" evidence="1">
    <location>
        <begin position="98"/>
        <end position="109"/>
    </location>
</feature>
<dbReference type="EMBL" id="JAKJXO020000008">
    <property type="protein sequence ID" value="KAL1601680.1"/>
    <property type="molecule type" value="Genomic_DNA"/>
</dbReference>
<protein>
    <recommendedName>
        <fullName evidence="4">N-acetyltransferase domain-containing protein</fullName>
    </recommendedName>
</protein>
<dbReference type="Proteomes" id="UP001521785">
    <property type="component" value="Unassembled WGS sequence"/>
</dbReference>
<gene>
    <name evidence="2" type="ORF">SLS60_006595</name>
</gene>
<feature type="region of interest" description="Disordered" evidence="1">
    <location>
        <begin position="1"/>
        <end position="56"/>
    </location>
</feature>
<dbReference type="CDD" id="cd04301">
    <property type="entry name" value="NAT_SF"/>
    <property type="match status" value="1"/>
</dbReference>
<organism evidence="2 3">
    <name type="scientific">Paraconiothyrium brasiliense</name>
    <dbReference type="NCBI Taxonomy" id="300254"/>
    <lineage>
        <taxon>Eukaryota</taxon>
        <taxon>Fungi</taxon>
        <taxon>Dikarya</taxon>
        <taxon>Ascomycota</taxon>
        <taxon>Pezizomycotina</taxon>
        <taxon>Dothideomycetes</taxon>
        <taxon>Pleosporomycetidae</taxon>
        <taxon>Pleosporales</taxon>
        <taxon>Massarineae</taxon>
        <taxon>Didymosphaeriaceae</taxon>
        <taxon>Paraconiothyrium</taxon>
    </lineage>
</organism>